<dbReference type="GO" id="GO:0005737">
    <property type="term" value="C:cytoplasm"/>
    <property type="evidence" value="ECO:0007669"/>
    <property type="project" value="UniProtKB-SubCell"/>
</dbReference>
<dbReference type="InterPro" id="IPR026591">
    <property type="entry name" value="Sirtuin_cat_small_dom_sf"/>
</dbReference>
<dbReference type="PROSITE" id="PS50305">
    <property type="entry name" value="SIRTUIN"/>
    <property type="match status" value="1"/>
</dbReference>
<dbReference type="PANTHER" id="PTHR11085:SF4">
    <property type="entry name" value="NAD-DEPENDENT PROTEIN DEACYLASE"/>
    <property type="match status" value="1"/>
</dbReference>
<dbReference type="InterPro" id="IPR003000">
    <property type="entry name" value="Sirtuin"/>
</dbReference>
<comment type="similarity">
    <text evidence="3">Belongs to the sirtuin family. Class III subfamily.</text>
</comment>
<comment type="catalytic activity">
    <reaction evidence="3">
        <text>N(6)-succinyl-L-lysyl-[protein] + NAD(+) + H2O = 2''-O-succinyl-ADP-D-ribose + nicotinamide + L-lysyl-[protein]</text>
        <dbReference type="Rhea" id="RHEA:47668"/>
        <dbReference type="Rhea" id="RHEA-COMP:9752"/>
        <dbReference type="Rhea" id="RHEA-COMP:11877"/>
        <dbReference type="ChEBI" id="CHEBI:15377"/>
        <dbReference type="ChEBI" id="CHEBI:17154"/>
        <dbReference type="ChEBI" id="CHEBI:29969"/>
        <dbReference type="ChEBI" id="CHEBI:57540"/>
        <dbReference type="ChEBI" id="CHEBI:87830"/>
        <dbReference type="ChEBI" id="CHEBI:87832"/>
    </reaction>
</comment>
<comment type="subcellular location">
    <subcellularLocation>
        <location evidence="3">Cytoplasm</location>
    </subcellularLocation>
</comment>
<dbReference type="InterPro" id="IPR027546">
    <property type="entry name" value="Sirtuin_class_III"/>
</dbReference>
<dbReference type="SUPFAM" id="SSF52467">
    <property type="entry name" value="DHS-like NAD/FAD-binding domain"/>
    <property type="match status" value="1"/>
</dbReference>
<comment type="domain">
    <text evidence="3">2 residues (Tyr-56 and Arg-59) present in a large hydrophobic pocket are probably involved in substrate specificity. They are important for desuccinylation activity, but dispensable for deacetylation activity.</text>
</comment>
<feature type="active site" description="Proton acceptor" evidence="3">
    <location>
        <position position="107"/>
    </location>
</feature>
<evidence type="ECO:0000256" key="2">
    <source>
        <dbReference type="ARBA" id="ARBA00023027"/>
    </source>
</evidence>
<name>A0A368JJI3_9BACT</name>
<accession>A0A368JJI3</accession>
<protein>
    <recommendedName>
        <fullName evidence="3">NAD-dependent protein deacylase</fullName>
        <ecNumber evidence="3">2.3.1.286</ecNumber>
    </recommendedName>
    <alternativeName>
        <fullName evidence="3">Regulatory protein SIR2 homolog</fullName>
    </alternativeName>
</protein>
<reference evidence="6 7" key="1">
    <citation type="submission" date="2018-07" db="EMBL/GenBank/DDBJ databases">
        <title>Genome analysis of Larkinella rosea.</title>
        <authorList>
            <person name="Zhou Z."/>
            <person name="Wang G."/>
        </authorList>
    </citation>
    <scope>NUCLEOTIDE SEQUENCE [LARGE SCALE GENOMIC DNA]</scope>
    <source>
        <strain evidence="7">zzj9</strain>
    </source>
</reference>
<dbReference type="PANTHER" id="PTHR11085">
    <property type="entry name" value="NAD-DEPENDENT PROTEIN DEACYLASE SIRTUIN-5, MITOCHONDRIAL-RELATED"/>
    <property type="match status" value="1"/>
</dbReference>
<dbReference type="GO" id="GO:0017136">
    <property type="term" value="F:histone deacetylase activity, NAD-dependent"/>
    <property type="evidence" value="ECO:0007669"/>
    <property type="project" value="TreeGrafter"/>
</dbReference>
<dbReference type="Pfam" id="PF02146">
    <property type="entry name" value="SIR2"/>
    <property type="match status" value="1"/>
</dbReference>
<keyword evidence="1" id="KW-0808">Transferase</keyword>
<feature type="domain" description="Deacetylase sirtuin-type" evidence="5">
    <location>
        <begin position="1"/>
        <end position="231"/>
    </location>
</feature>
<feature type="binding site" evidence="3">
    <location>
        <position position="56"/>
    </location>
    <ligand>
        <name>substrate</name>
    </ligand>
</feature>
<comment type="caution">
    <text evidence="3 4">Lacks conserved residue(s) required for the propagation of feature annotation.</text>
</comment>
<dbReference type="InterPro" id="IPR026590">
    <property type="entry name" value="Ssirtuin_cat_dom"/>
</dbReference>
<proteinExistence type="inferred from homology"/>
<dbReference type="Gene3D" id="3.30.1600.10">
    <property type="entry name" value="SIR2/SIRT2 'Small Domain"/>
    <property type="match status" value="1"/>
</dbReference>
<organism evidence="6 7">
    <name type="scientific">Larkinella punicea</name>
    <dbReference type="NCBI Taxonomy" id="2315727"/>
    <lineage>
        <taxon>Bacteria</taxon>
        <taxon>Pseudomonadati</taxon>
        <taxon>Bacteroidota</taxon>
        <taxon>Cytophagia</taxon>
        <taxon>Cytophagales</taxon>
        <taxon>Spirosomataceae</taxon>
        <taxon>Larkinella</taxon>
    </lineage>
</organism>
<dbReference type="GO" id="GO:0036055">
    <property type="term" value="F:protein-succinyllysine desuccinylase activity"/>
    <property type="evidence" value="ECO:0007669"/>
    <property type="project" value="UniProtKB-UniRule"/>
</dbReference>
<evidence type="ECO:0000256" key="3">
    <source>
        <dbReference type="HAMAP-Rule" id="MF_01121"/>
    </source>
</evidence>
<feature type="binding site" evidence="3">
    <location>
        <begin position="173"/>
        <end position="175"/>
    </location>
    <ligand>
        <name>NAD(+)</name>
        <dbReference type="ChEBI" id="CHEBI:57540"/>
    </ligand>
</feature>
<dbReference type="GO" id="GO:0036054">
    <property type="term" value="F:protein-malonyllysine demalonylase activity"/>
    <property type="evidence" value="ECO:0007669"/>
    <property type="project" value="InterPro"/>
</dbReference>
<feature type="binding site" evidence="3">
    <location>
        <position position="217"/>
    </location>
    <ligand>
        <name>NAD(+)</name>
        <dbReference type="ChEBI" id="CHEBI:57540"/>
    </ligand>
</feature>
<dbReference type="InterPro" id="IPR029035">
    <property type="entry name" value="DHS-like_NAD/FAD-binding_dom"/>
</dbReference>
<dbReference type="HAMAP" id="MF_01121">
    <property type="entry name" value="Sirtuin_ClassIII"/>
    <property type="match status" value="1"/>
</dbReference>
<sequence>MPKRLKLVVLSGAGISAESGLKTFRDSNGLWENHRIEDVATPEGWAKDPDLVLDFYNQRRKQALDAKPNAGHLALKSLEKFYEVTIITQNVDNLHEKAGSSNVIHLHGELFKSRSTRDENLIYDIDGWELKRTDRCEKGAPLRPHIVWFGEAVPMMETAVELTHAADILIIVGTSMVVYPAAGLIDYVRPGVPIYVVDPNVPDIRPRKNLTFIPEPATTGLSRLAEQLIVNAADGA</sequence>
<gene>
    <name evidence="3" type="primary">cobB</name>
    <name evidence="6" type="ORF">DUE52_27475</name>
</gene>
<evidence type="ECO:0000256" key="4">
    <source>
        <dbReference type="PROSITE-ProRule" id="PRU00236"/>
    </source>
</evidence>
<dbReference type="RefSeq" id="WP_114409297.1">
    <property type="nucleotide sequence ID" value="NZ_QOWE01000029.1"/>
</dbReference>
<feature type="binding site" evidence="3">
    <location>
        <begin position="12"/>
        <end position="31"/>
    </location>
    <ligand>
        <name>NAD(+)</name>
        <dbReference type="ChEBI" id="CHEBI:57540"/>
    </ligand>
</feature>
<dbReference type="OrthoDB" id="9800582at2"/>
<evidence type="ECO:0000313" key="6">
    <source>
        <dbReference type="EMBL" id="RCR66281.1"/>
    </source>
</evidence>
<feature type="binding site" evidence="3">
    <location>
        <begin position="89"/>
        <end position="92"/>
    </location>
    <ligand>
        <name>NAD(+)</name>
        <dbReference type="ChEBI" id="CHEBI:57540"/>
    </ligand>
</feature>
<evidence type="ECO:0000313" key="7">
    <source>
        <dbReference type="Proteomes" id="UP000253383"/>
    </source>
</evidence>
<dbReference type="EMBL" id="QOWE01000029">
    <property type="protein sequence ID" value="RCR66281.1"/>
    <property type="molecule type" value="Genomic_DNA"/>
</dbReference>
<dbReference type="InterPro" id="IPR050134">
    <property type="entry name" value="NAD-dep_sirtuin_deacylases"/>
</dbReference>
<evidence type="ECO:0000259" key="5">
    <source>
        <dbReference type="PROSITE" id="PS50305"/>
    </source>
</evidence>
<dbReference type="Proteomes" id="UP000253383">
    <property type="component" value="Unassembled WGS sequence"/>
</dbReference>
<dbReference type="GO" id="GO:0070403">
    <property type="term" value="F:NAD+ binding"/>
    <property type="evidence" value="ECO:0007669"/>
    <property type="project" value="UniProtKB-UniRule"/>
</dbReference>
<feature type="binding site" evidence="3">
    <location>
        <position position="59"/>
    </location>
    <ligand>
        <name>substrate</name>
    </ligand>
</feature>
<dbReference type="EC" id="2.3.1.286" evidence="3"/>
<comment type="function">
    <text evidence="3">NAD-dependent lysine deacetylase and desuccinylase that specifically removes acetyl and succinyl groups on target proteins. Modulates the activities of several proteins which are inactive in their acylated form.</text>
</comment>
<keyword evidence="2 3" id="KW-0520">NAD</keyword>
<keyword evidence="3" id="KW-0963">Cytoplasm</keyword>
<keyword evidence="7" id="KW-1185">Reference proteome</keyword>
<comment type="caution">
    <text evidence="6">The sequence shown here is derived from an EMBL/GenBank/DDBJ whole genome shotgun (WGS) entry which is preliminary data.</text>
</comment>
<dbReference type="CDD" id="cd01412">
    <property type="entry name" value="SIRT5_Af1_CobB"/>
    <property type="match status" value="1"/>
</dbReference>
<evidence type="ECO:0000256" key="1">
    <source>
        <dbReference type="ARBA" id="ARBA00022679"/>
    </source>
</evidence>
<dbReference type="Gene3D" id="3.40.50.1220">
    <property type="entry name" value="TPP-binding domain"/>
    <property type="match status" value="1"/>
</dbReference>
<comment type="catalytic activity">
    <reaction evidence="3">
        <text>N(6)-acetyl-L-lysyl-[protein] + NAD(+) + H2O = 2''-O-acetyl-ADP-D-ribose + nicotinamide + L-lysyl-[protein]</text>
        <dbReference type="Rhea" id="RHEA:43636"/>
        <dbReference type="Rhea" id="RHEA-COMP:9752"/>
        <dbReference type="Rhea" id="RHEA-COMP:10731"/>
        <dbReference type="ChEBI" id="CHEBI:15377"/>
        <dbReference type="ChEBI" id="CHEBI:17154"/>
        <dbReference type="ChEBI" id="CHEBI:29969"/>
        <dbReference type="ChEBI" id="CHEBI:57540"/>
        <dbReference type="ChEBI" id="CHEBI:61930"/>
        <dbReference type="ChEBI" id="CHEBI:83767"/>
        <dbReference type="EC" id="2.3.1.286"/>
    </reaction>
</comment>
<dbReference type="AlphaFoldDB" id="A0A368JJI3"/>